<dbReference type="VEuPathDB" id="VectorBase:CPIJ014553"/>
<evidence type="ECO:0000313" key="8">
    <source>
        <dbReference type="Proteomes" id="UP000002320"/>
    </source>
</evidence>
<dbReference type="InterPro" id="IPR036728">
    <property type="entry name" value="PBP_GOBP_sf"/>
</dbReference>
<evidence type="ECO:0000256" key="4">
    <source>
        <dbReference type="SAM" id="MobiDB-lite"/>
    </source>
</evidence>
<evidence type="ECO:0000256" key="5">
    <source>
        <dbReference type="SAM" id="SignalP"/>
    </source>
</evidence>
<name>B0X6Z3_CULQU</name>
<comment type="similarity">
    <text evidence="2">Belongs to the PBP/GOBP family.</text>
</comment>
<dbReference type="Gene3D" id="1.10.238.20">
    <property type="entry name" value="Pheromone/general odorant binding protein domain"/>
    <property type="match status" value="1"/>
</dbReference>
<feature type="chain" id="PRO_5011409061" evidence="5">
    <location>
        <begin position="21"/>
        <end position="239"/>
    </location>
</feature>
<feature type="region of interest" description="Disordered" evidence="4">
    <location>
        <begin position="197"/>
        <end position="239"/>
    </location>
</feature>
<organism>
    <name type="scientific">Culex quinquefasciatus</name>
    <name type="common">Southern house mosquito</name>
    <name type="synonym">Culex pungens</name>
    <dbReference type="NCBI Taxonomy" id="7176"/>
    <lineage>
        <taxon>Eukaryota</taxon>
        <taxon>Metazoa</taxon>
        <taxon>Ecdysozoa</taxon>
        <taxon>Arthropoda</taxon>
        <taxon>Hexapoda</taxon>
        <taxon>Insecta</taxon>
        <taxon>Pterygota</taxon>
        <taxon>Neoptera</taxon>
        <taxon>Endopterygota</taxon>
        <taxon>Diptera</taxon>
        <taxon>Nematocera</taxon>
        <taxon>Culicoidea</taxon>
        <taxon>Culicidae</taxon>
        <taxon>Culicinae</taxon>
        <taxon>Culicini</taxon>
        <taxon>Culex</taxon>
        <taxon>Culex</taxon>
    </lineage>
</organism>
<dbReference type="AlphaFoldDB" id="B0X6Z3"/>
<comment type="subcellular location">
    <subcellularLocation>
        <location evidence="1">Secreted</location>
    </subcellularLocation>
</comment>
<keyword evidence="3" id="KW-0964">Secreted</keyword>
<dbReference type="GO" id="GO:0005576">
    <property type="term" value="C:extracellular region"/>
    <property type="evidence" value="ECO:0007669"/>
    <property type="project" value="UniProtKB-SubCell"/>
</dbReference>
<evidence type="ECO:0000256" key="2">
    <source>
        <dbReference type="ARBA" id="ARBA00008098"/>
    </source>
</evidence>
<proteinExistence type="inferred from homology"/>
<feature type="signal peptide" evidence="5">
    <location>
        <begin position="1"/>
        <end position="20"/>
    </location>
</feature>
<evidence type="ECO:0000256" key="1">
    <source>
        <dbReference type="ARBA" id="ARBA00004613"/>
    </source>
</evidence>
<protein>
    <submittedName>
        <fullName evidence="6 7">Salivary long D7 protein 3</fullName>
    </submittedName>
</protein>
<evidence type="ECO:0000256" key="3">
    <source>
        <dbReference type="ARBA" id="ARBA00022525"/>
    </source>
</evidence>
<evidence type="ECO:0000313" key="7">
    <source>
        <dbReference type="EnsemblMetazoa" id="CPIJ014553-PA"/>
    </source>
</evidence>
<dbReference type="InParanoid" id="B0X6Z3"/>
<reference evidence="7" key="2">
    <citation type="submission" date="2021-02" db="UniProtKB">
        <authorList>
            <consortium name="EnsemblMetazoa"/>
        </authorList>
    </citation>
    <scope>IDENTIFICATION</scope>
    <source>
        <strain evidence="7">JHB</strain>
    </source>
</reference>
<dbReference type="EnsemblMetazoa" id="CPIJ014553-RA">
    <property type="protein sequence ID" value="CPIJ014553-PA"/>
    <property type="gene ID" value="CPIJ014553"/>
</dbReference>
<gene>
    <name evidence="7" type="primary">6048505</name>
    <name evidence="6" type="ORF">CpipJ_CPIJ014553</name>
</gene>
<keyword evidence="8" id="KW-1185">Reference proteome</keyword>
<dbReference type="SUPFAM" id="SSF47565">
    <property type="entry name" value="Insect pheromone/odorant-binding proteins"/>
    <property type="match status" value="1"/>
</dbReference>
<accession>B0X6Z3</accession>
<dbReference type="KEGG" id="cqu:CpipJ_CPIJ014553"/>
<reference evidence="6" key="1">
    <citation type="submission" date="2007-03" db="EMBL/GenBank/DDBJ databases">
        <title>Annotation of Culex pipiens quinquefasciatus.</title>
        <authorList>
            <consortium name="The Broad Institute Genome Sequencing Platform"/>
            <person name="Atkinson P.W."/>
            <person name="Hemingway J."/>
            <person name="Christensen B.M."/>
            <person name="Higgs S."/>
            <person name="Kodira C."/>
            <person name="Hannick L."/>
            <person name="Megy K."/>
            <person name="O'Leary S."/>
            <person name="Pearson M."/>
            <person name="Haas B.J."/>
            <person name="Mauceli E."/>
            <person name="Wortman J.R."/>
            <person name="Lee N.H."/>
            <person name="Guigo R."/>
            <person name="Stanke M."/>
            <person name="Alvarado L."/>
            <person name="Amedeo P."/>
            <person name="Antoine C.H."/>
            <person name="Arensburger P."/>
            <person name="Bidwell S.L."/>
            <person name="Crawford M."/>
            <person name="Camaro F."/>
            <person name="Devon K."/>
            <person name="Engels R."/>
            <person name="Hammond M."/>
            <person name="Howarth C."/>
            <person name="Koehrsen M."/>
            <person name="Lawson D."/>
            <person name="Montgomery P."/>
            <person name="Nene V."/>
            <person name="Nusbaum C."/>
            <person name="Puiu D."/>
            <person name="Romero-Severson J."/>
            <person name="Severson D.W."/>
            <person name="Shumway M."/>
            <person name="Sisk P."/>
            <person name="Stolte C."/>
            <person name="Zeng Q."/>
            <person name="Eisenstadt E."/>
            <person name="Fraser-Liggett C."/>
            <person name="Strausberg R."/>
            <person name="Galagan J."/>
            <person name="Birren B."/>
            <person name="Collins F.H."/>
        </authorList>
    </citation>
    <scope>NUCLEOTIDE SEQUENCE [LARGE SCALE GENOMIC DNA]</scope>
    <source>
        <strain evidence="6">JHB</strain>
    </source>
</reference>
<dbReference type="GO" id="GO:0005549">
    <property type="term" value="F:odorant binding"/>
    <property type="evidence" value="ECO:0007669"/>
    <property type="project" value="InterPro"/>
</dbReference>
<keyword evidence="5" id="KW-0732">Signal</keyword>
<dbReference type="Proteomes" id="UP000002320">
    <property type="component" value="Unassembled WGS sequence"/>
</dbReference>
<dbReference type="HOGENOM" id="CLU_1162155_0_0_1"/>
<evidence type="ECO:0000313" key="6">
    <source>
        <dbReference type="EMBL" id="EDS41664.1"/>
    </source>
</evidence>
<dbReference type="EMBL" id="DS232430">
    <property type="protein sequence ID" value="EDS41664.1"/>
    <property type="molecule type" value="Genomic_DNA"/>
</dbReference>
<sequence>MDTIVVSIFLVLCLERFAKATLMLNLLLNDEAGTTCCNLFCLCSKTWEPLSPEETLFIITRCQEDHFRHNLTKLKQWDNFVLPRDDVDTACYVKCIISMAEQFDNDTNSFKADNVMKQYEAFKSYTKLKEGDVLAYEKDLRGLGTLKDTGCTSFFNKYLPIYEKHKLVVNKLLLLDASIAAAIYKDNPHARVARLRAYGRPPRRSDRSATFPPTHSSEGPSKFSAAAEDSGPGGGGRGV</sequence>
<dbReference type="VEuPathDB" id="VectorBase:CQUJHB013048"/>